<dbReference type="CDD" id="cd07043">
    <property type="entry name" value="STAS_anti-anti-sigma_factors"/>
    <property type="match status" value="1"/>
</dbReference>
<protein>
    <recommendedName>
        <fullName evidence="2">Anti-sigma factor antagonist</fullName>
    </recommendedName>
</protein>
<dbReference type="Proteomes" id="UP001596066">
    <property type="component" value="Unassembled WGS sequence"/>
</dbReference>
<dbReference type="RefSeq" id="WP_346147601.1">
    <property type="nucleotide sequence ID" value="NZ_BAAAUA010000037.1"/>
</dbReference>
<name>A0ABW0V8Y5_9ACTN</name>
<dbReference type="SUPFAM" id="SSF52091">
    <property type="entry name" value="SpoIIaa-like"/>
    <property type="match status" value="1"/>
</dbReference>
<dbReference type="InterPro" id="IPR002645">
    <property type="entry name" value="STAS_dom"/>
</dbReference>
<feature type="region of interest" description="Disordered" evidence="3">
    <location>
        <begin position="1"/>
        <end position="25"/>
    </location>
</feature>
<dbReference type="EMBL" id="JBHSOC010000018">
    <property type="protein sequence ID" value="MFC5642343.1"/>
    <property type="molecule type" value="Genomic_DNA"/>
</dbReference>
<sequence length="150" mass="15073">MPAENQQQTSTARSTGAPPPGVPAAGLPMAELTVAGLTVEIRRTDARAAVCTVAGDLEIDTLAPAEKALTALVGAGPPVLVVDLERVGFCDSSGLNLLLKTRLAAQAAGIDLRLAAPGPMVTRVLELTGARAVFSVHDSVRAALAGAAGD</sequence>
<evidence type="ECO:0000256" key="1">
    <source>
        <dbReference type="ARBA" id="ARBA00009013"/>
    </source>
</evidence>
<dbReference type="PANTHER" id="PTHR33495">
    <property type="entry name" value="ANTI-SIGMA FACTOR ANTAGONIST TM_1081-RELATED-RELATED"/>
    <property type="match status" value="1"/>
</dbReference>
<keyword evidence="6" id="KW-1185">Reference proteome</keyword>
<proteinExistence type="inferred from homology"/>
<comment type="caution">
    <text evidence="5">The sequence shown here is derived from an EMBL/GenBank/DDBJ whole genome shotgun (WGS) entry which is preliminary data.</text>
</comment>
<dbReference type="Pfam" id="PF13466">
    <property type="entry name" value="STAS_2"/>
    <property type="match status" value="1"/>
</dbReference>
<evidence type="ECO:0000256" key="2">
    <source>
        <dbReference type="RuleBase" id="RU003749"/>
    </source>
</evidence>
<dbReference type="Gene3D" id="3.30.750.24">
    <property type="entry name" value="STAS domain"/>
    <property type="match status" value="1"/>
</dbReference>
<dbReference type="InterPro" id="IPR003658">
    <property type="entry name" value="Anti-sigma_ant"/>
</dbReference>
<feature type="domain" description="STAS" evidence="4">
    <location>
        <begin position="50"/>
        <end position="147"/>
    </location>
</feature>
<evidence type="ECO:0000256" key="3">
    <source>
        <dbReference type="SAM" id="MobiDB-lite"/>
    </source>
</evidence>
<dbReference type="PANTHER" id="PTHR33495:SF2">
    <property type="entry name" value="ANTI-SIGMA FACTOR ANTAGONIST TM_1081-RELATED"/>
    <property type="match status" value="1"/>
</dbReference>
<reference evidence="6" key="1">
    <citation type="journal article" date="2019" name="Int. J. Syst. Evol. Microbiol.">
        <title>The Global Catalogue of Microorganisms (GCM) 10K type strain sequencing project: providing services to taxonomists for standard genome sequencing and annotation.</title>
        <authorList>
            <consortium name="The Broad Institute Genomics Platform"/>
            <consortium name="The Broad Institute Genome Sequencing Center for Infectious Disease"/>
            <person name="Wu L."/>
            <person name="Ma J."/>
        </authorList>
    </citation>
    <scope>NUCLEOTIDE SEQUENCE [LARGE SCALE GENOMIC DNA]</scope>
    <source>
        <strain evidence="6">CGMCC 4.1622</strain>
    </source>
</reference>
<evidence type="ECO:0000313" key="5">
    <source>
        <dbReference type="EMBL" id="MFC5642343.1"/>
    </source>
</evidence>
<dbReference type="InterPro" id="IPR058548">
    <property type="entry name" value="MlaB-like_STAS"/>
</dbReference>
<evidence type="ECO:0000259" key="4">
    <source>
        <dbReference type="PROSITE" id="PS50801"/>
    </source>
</evidence>
<organism evidence="5 6">
    <name type="scientific">Kitasatospora cinereorecta</name>
    <dbReference type="NCBI Taxonomy" id="285560"/>
    <lineage>
        <taxon>Bacteria</taxon>
        <taxon>Bacillati</taxon>
        <taxon>Actinomycetota</taxon>
        <taxon>Actinomycetes</taxon>
        <taxon>Kitasatosporales</taxon>
        <taxon>Streptomycetaceae</taxon>
        <taxon>Kitasatospora</taxon>
    </lineage>
</organism>
<comment type="similarity">
    <text evidence="1 2">Belongs to the anti-sigma-factor antagonist family.</text>
</comment>
<dbReference type="NCBIfam" id="TIGR00377">
    <property type="entry name" value="ant_ant_sig"/>
    <property type="match status" value="1"/>
</dbReference>
<accession>A0ABW0V8Y5</accession>
<dbReference type="PROSITE" id="PS50801">
    <property type="entry name" value="STAS"/>
    <property type="match status" value="1"/>
</dbReference>
<feature type="compositionally biased region" description="Polar residues" evidence="3">
    <location>
        <begin position="1"/>
        <end position="14"/>
    </location>
</feature>
<gene>
    <name evidence="5" type="ORF">ACFPZF_13405</name>
</gene>
<dbReference type="InterPro" id="IPR036513">
    <property type="entry name" value="STAS_dom_sf"/>
</dbReference>
<evidence type="ECO:0000313" key="6">
    <source>
        <dbReference type="Proteomes" id="UP001596066"/>
    </source>
</evidence>